<feature type="transmembrane region" description="Helical" evidence="1">
    <location>
        <begin position="7"/>
        <end position="24"/>
    </location>
</feature>
<dbReference type="EMBL" id="BJYL01000039">
    <property type="protein sequence ID" value="GEN84564.1"/>
    <property type="molecule type" value="Genomic_DNA"/>
</dbReference>
<dbReference type="OrthoDB" id="2739093at2"/>
<keyword evidence="1" id="KW-0812">Transmembrane</keyword>
<keyword evidence="3" id="KW-1185">Reference proteome</keyword>
<keyword evidence="1" id="KW-1133">Transmembrane helix</keyword>
<organism evidence="2 3">
    <name type="scientific">Sporosarcina luteola</name>
    <dbReference type="NCBI Taxonomy" id="582850"/>
    <lineage>
        <taxon>Bacteria</taxon>
        <taxon>Bacillati</taxon>
        <taxon>Bacillota</taxon>
        <taxon>Bacilli</taxon>
        <taxon>Bacillales</taxon>
        <taxon>Caryophanaceae</taxon>
        <taxon>Sporosarcina</taxon>
    </lineage>
</organism>
<dbReference type="RefSeq" id="WP_147059524.1">
    <property type="nucleotide sequence ID" value="NZ_BJYL01000039.1"/>
</dbReference>
<accession>A0A511ZAU7</accession>
<dbReference type="NCBIfam" id="NF041646">
    <property type="entry name" value="VC0807_fam"/>
    <property type="match status" value="1"/>
</dbReference>
<proteinExistence type="predicted"/>
<dbReference type="Proteomes" id="UP000321901">
    <property type="component" value="Unassembled WGS sequence"/>
</dbReference>
<evidence type="ECO:0000256" key="1">
    <source>
        <dbReference type="SAM" id="Phobius"/>
    </source>
</evidence>
<feature type="transmembrane region" description="Helical" evidence="1">
    <location>
        <begin position="171"/>
        <end position="194"/>
    </location>
</feature>
<keyword evidence="1" id="KW-0472">Membrane</keyword>
<evidence type="ECO:0000313" key="2">
    <source>
        <dbReference type="EMBL" id="GEN84564.1"/>
    </source>
</evidence>
<evidence type="ECO:0000313" key="3">
    <source>
        <dbReference type="Proteomes" id="UP000321901"/>
    </source>
</evidence>
<reference evidence="2 3" key="1">
    <citation type="submission" date="2019-07" db="EMBL/GenBank/DDBJ databases">
        <title>Whole genome shotgun sequence of Sporosarcina luteola NBRC 105378.</title>
        <authorList>
            <person name="Hosoyama A."/>
            <person name="Uohara A."/>
            <person name="Ohji S."/>
            <person name="Ichikawa N."/>
        </authorList>
    </citation>
    <scope>NUCLEOTIDE SEQUENCE [LARGE SCALE GENOMIC DNA]</scope>
    <source>
        <strain evidence="2 3">NBRC 105378</strain>
    </source>
</reference>
<gene>
    <name evidence="2" type="ORF">SLU01_28760</name>
</gene>
<feature type="transmembrane region" description="Helical" evidence="1">
    <location>
        <begin position="56"/>
        <end position="75"/>
    </location>
</feature>
<sequence length="218" mass="25103">MKKLMTLDLVFYTILPFIVWNYGREPFGDYYAMLLSTVPGFIYTIYRFILERQFNIGGLFIIFSLFLSTTVKLLSGNAENLLWNGVYLGYFYAAIYLLSILLRKPLALYFAVDFAYLQGQPREQSKALFSSKGIFKWYQMLTGLIVFRGIFQSTLKALLIYSYGVDGYGHILIYMQVSGWFFGALITGASFFVYSKVKQYIKEQYVESTETEQADGAS</sequence>
<dbReference type="AlphaFoldDB" id="A0A511ZAU7"/>
<feature type="transmembrane region" description="Helical" evidence="1">
    <location>
        <begin position="30"/>
        <end position="49"/>
    </location>
</feature>
<comment type="caution">
    <text evidence="2">The sequence shown here is derived from an EMBL/GenBank/DDBJ whole genome shotgun (WGS) entry which is preliminary data.</text>
</comment>
<feature type="transmembrane region" description="Helical" evidence="1">
    <location>
        <begin position="87"/>
        <end position="112"/>
    </location>
</feature>
<name>A0A511ZAU7_9BACL</name>
<protein>
    <submittedName>
        <fullName evidence="2">Uncharacterized protein</fullName>
    </submittedName>
</protein>